<organism evidence="3 4">
    <name type="scientific">Corynebacterium suedekumii</name>
    <dbReference type="NCBI Taxonomy" id="3049801"/>
    <lineage>
        <taxon>Bacteria</taxon>
        <taxon>Bacillati</taxon>
        <taxon>Actinomycetota</taxon>
        <taxon>Actinomycetes</taxon>
        <taxon>Mycobacteriales</taxon>
        <taxon>Corynebacteriaceae</taxon>
        <taxon>Corynebacterium</taxon>
    </lineage>
</organism>
<dbReference type="Pfam" id="PF01243">
    <property type="entry name" value="PNPOx_N"/>
    <property type="match status" value="1"/>
</dbReference>
<name>A0ABY8VJY8_9CORY</name>
<evidence type="ECO:0000313" key="4">
    <source>
        <dbReference type="Proteomes" id="UP001238805"/>
    </source>
</evidence>
<proteinExistence type="predicted"/>
<protein>
    <submittedName>
        <fullName evidence="3">Pyridoxamine 5'-phosphate oxidase family protein</fullName>
    </submittedName>
</protein>
<accession>A0ABY8VJY8</accession>
<dbReference type="InterPro" id="IPR012349">
    <property type="entry name" value="Split_barrel_FMN-bd"/>
</dbReference>
<dbReference type="InterPro" id="IPR011576">
    <property type="entry name" value="Pyridox_Oxase_N"/>
</dbReference>
<evidence type="ECO:0000259" key="2">
    <source>
        <dbReference type="Pfam" id="PF01243"/>
    </source>
</evidence>
<dbReference type="SUPFAM" id="SSF50475">
    <property type="entry name" value="FMN-binding split barrel"/>
    <property type="match status" value="1"/>
</dbReference>
<keyword evidence="4" id="KW-1185">Reference proteome</keyword>
<dbReference type="RefSeq" id="WP_284873698.1">
    <property type="nucleotide sequence ID" value="NZ_CP126970.1"/>
</dbReference>
<dbReference type="PANTHER" id="PTHR42815:SF2">
    <property type="entry name" value="FAD-BINDING, PUTATIVE (AFU_ORTHOLOGUE AFUA_6G07600)-RELATED"/>
    <property type="match status" value="1"/>
</dbReference>
<feature type="domain" description="Pyridoxamine 5'-phosphate oxidase N-terminal" evidence="2">
    <location>
        <begin position="42"/>
        <end position="143"/>
    </location>
</feature>
<evidence type="ECO:0000256" key="1">
    <source>
        <dbReference type="SAM" id="Coils"/>
    </source>
</evidence>
<keyword evidence="1" id="KW-0175">Coiled coil</keyword>
<sequence length="204" mass="23078">MTGTRTTYADIAFGPRVRARQEQVGAHLRITPPGDEPFRFDPRDRALIRSSDLFFLSTVTESGWPYVQHRGGPPGFIHVIDERTLAFPDFPGNQQYVTTGNLDHDGRVCLFFVDFPTRRRLKVFGTAHTSEDADLITAVRDLGDSEIRSRIERVVVVAVTDVDVNCTSHIRPRWDRAAVDERIDLYRADIARLQARIAELEAAT</sequence>
<dbReference type="Proteomes" id="UP001238805">
    <property type="component" value="Chromosome"/>
</dbReference>
<feature type="coiled-coil region" evidence="1">
    <location>
        <begin position="176"/>
        <end position="203"/>
    </location>
</feature>
<dbReference type="Gene3D" id="2.30.110.10">
    <property type="entry name" value="Electron Transport, Fmn-binding Protein, Chain A"/>
    <property type="match status" value="1"/>
</dbReference>
<reference evidence="3 4" key="1">
    <citation type="submission" date="2023-05" db="EMBL/GenBank/DDBJ databases">
        <title>Corynebacterium suedekumii sp. nov. and Corynebacterium breve sp. nov. isolated from raw cow's milk.</title>
        <authorList>
            <person name="Baer M.K."/>
            <person name="Mehl L."/>
            <person name="Hellmuth R."/>
            <person name="Marke G."/>
            <person name="Lipski A."/>
        </authorList>
    </citation>
    <scope>NUCLEOTIDE SEQUENCE [LARGE SCALE GENOMIC DNA]</scope>
    <source>
        <strain evidence="3 4">LM112</strain>
    </source>
</reference>
<dbReference type="PANTHER" id="PTHR42815">
    <property type="entry name" value="FAD-BINDING, PUTATIVE (AFU_ORTHOLOGUE AFUA_6G07600)-RELATED"/>
    <property type="match status" value="1"/>
</dbReference>
<dbReference type="EMBL" id="CP126970">
    <property type="protein sequence ID" value="WIM69100.1"/>
    <property type="molecule type" value="Genomic_DNA"/>
</dbReference>
<evidence type="ECO:0000313" key="3">
    <source>
        <dbReference type="EMBL" id="WIM69100.1"/>
    </source>
</evidence>
<gene>
    <name evidence="3" type="ORF">QP029_07260</name>
</gene>